<organism evidence="3 4">
    <name type="scientific">Macrostomum lignano</name>
    <dbReference type="NCBI Taxonomy" id="282301"/>
    <lineage>
        <taxon>Eukaryota</taxon>
        <taxon>Metazoa</taxon>
        <taxon>Spiralia</taxon>
        <taxon>Lophotrochozoa</taxon>
        <taxon>Platyhelminthes</taxon>
        <taxon>Rhabditophora</taxon>
        <taxon>Macrostomorpha</taxon>
        <taxon>Macrostomida</taxon>
        <taxon>Macrostomidae</taxon>
        <taxon>Macrostomum</taxon>
    </lineage>
</organism>
<feature type="compositionally biased region" description="Low complexity" evidence="1">
    <location>
        <begin position="216"/>
        <end position="230"/>
    </location>
</feature>
<feature type="domain" description="Ig-like" evidence="2">
    <location>
        <begin position="87"/>
        <end position="151"/>
    </location>
</feature>
<dbReference type="Gene3D" id="2.60.40.10">
    <property type="entry name" value="Immunoglobulins"/>
    <property type="match status" value="2"/>
</dbReference>
<dbReference type="PROSITE" id="PS50835">
    <property type="entry name" value="IG_LIKE"/>
    <property type="match status" value="1"/>
</dbReference>
<evidence type="ECO:0000313" key="4">
    <source>
        <dbReference type="WBParaSite" id="maker-uti_cns_0015793-snap-gene-0.2-mRNA-1"/>
    </source>
</evidence>
<protein>
    <submittedName>
        <fullName evidence="4">Ig-like domain-containing protein</fullName>
    </submittedName>
</protein>
<dbReference type="InterPro" id="IPR007110">
    <property type="entry name" value="Ig-like_dom"/>
</dbReference>
<dbReference type="Proteomes" id="UP000095280">
    <property type="component" value="Unplaced"/>
</dbReference>
<dbReference type="InterPro" id="IPR036179">
    <property type="entry name" value="Ig-like_dom_sf"/>
</dbReference>
<evidence type="ECO:0000259" key="2">
    <source>
        <dbReference type="PROSITE" id="PS50835"/>
    </source>
</evidence>
<evidence type="ECO:0000256" key="1">
    <source>
        <dbReference type="SAM" id="MobiDB-lite"/>
    </source>
</evidence>
<dbReference type="Pfam" id="PF00047">
    <property type="entry name" value="ig"/>
    <property type="match status" value="1"/>
</dbReference>
<evidence type="ECO:0000313" key="3">
    <source>
        <dbReference type="Proteomes" id="UP000095280"/>
    </source>
</evidence>
<dbReference type="InterPro" id="IPR013151">
    <property type="entry name" value="Immunoglobulin_dom"/>
</dbReference>
<dbReference type="InterPro" id="IPR013783">
    <property type="entry name" value="Ig-like_fold"/>
</dbReference>
<name>A0A1I8ISM5_9PLAT</name>
<proteinExistence type="predicted"/>
<dbReference type="SUPFAM" id="SSF48726">
    <property type="entry name" value="Immunoglobulin"/>
    <property type="match status" value="1"/>
</dbReference>
<reference evidence="4" key="1">
    <citation type="submission" date="2016-11" db="UniProtKB">
        <authorList>
            <consortium name="WormBaseParasite"/>
        </authorList>
    </citation>
    <scope>IDENTIFICATION</scope>
</reference>
<dbReference type="AlphaFoldDB" id="A0A1I8ISM5"/>
<keyword evidence="3" id="KW-1185">Reference proteome</keyword>
<dbReference type="WBParaSite" id="maker-uti_cns_0015793-snap-gene-0.2-mRNA-1">
    <property type="protein sequence ID" value="maker-uti_cns_0015793-snap-gene-0.2-mRNA-1"/>
    <property type="gene ID" value="maker-uti_cns_0015793-snap-gene-0.2"/>
</dbReference>
<accession>A0A1I8ISM5</accession>
<feature type="region of interest" description="Disordered" evidence="1">
    <location>
        <begin position="187"/>
        <end position="247"/>
    </location>
</feature>
<sequence>VDSLQWFGPRSPSIPLTMGSTKFSQDARLHLGRSTVGIYQEWSLTIDFLELADSGVYRCGFNVDSLQFINRLNVTVEISVPKQLRYGASAQFACWSYRTGAQEIDLNWSRGLRQSKSLEFVTMPDGSRRNRITCRFKLDNVTLDDGGNYTCVKTLMSNNQVLGLATAALGKVFRLSSQMRQLLGPLLSAKTSPPTQQPETPLPEQPYYSPGQETWRQQQQKQLLQQQQRLSTHYRGSKTEGVILNDA</sequence>